<feature type="region of interest" description="Disordered" evidence="1">
    <location>
        <begin position="839"/>
        <end position="897"/>
    </location>
</feature>
<organism evidence="3 4">
    <name type="scientific">Cryptococcus gattii EJB2</name>
    <dbReference type="NCBI Taxonomy" id="1296103"/>
    <lineage>
        <taxon>Eukaryota</taxon>
        <taxon>Fungi</taxon>
        <taxon>Dikarya</taxon>
        <taxon>Basidiomycota</taxon>
        <taxon>Agaricomycotina</taxon>
        <taxon>Tremellomycetes</taxon>
        <taxon>Tremellales</taxon>
        <taxon>Cryptococcaceae</taxon>
        <taxon>Cryptococcus</taxon>
        <taxon>Cryptococcus gattii species complex</taxon>
    </lineage>
</organism>
<feature type="compositionally biased region" description="Low complexity" evidence="1">
    <location>
        <begin position="662"/>
        <end position="682"/>
    </location>
</feature>
<reference evidence="3 4" key="1">
    <citation type="submission" date="2015-01" db="EMBL/GenBank/DDBJ databases">
        <title>The Genome Sequence of Cryptococcus gattii EJB2.</title>
        <authorList>
            <consortium name="The Broad Institute Genomics Platform"/>
            <person name="Cuomo C."/>
            <person name="Litvintseva A."/>
            <person name="Chen Y."/>
            <person name="Heitman J."/>
            <person name="Sun S."/>
            <person name="Springer D."/>
            <person name="Dromer F."/>
            <person name="Young S."/>
            <person name="Zeng Q."/>
            <person name="Gargeya S."/>
            <person name="Abouelleil A."/>
            <person name="Alvarado L."/>
            <person name="Chapman S.B."/>
            <person name="Gainer-Dewar J."/>
            <person name="Goldberg J."/>
            <person name="Griggs A."/>
            <person name="Gujja S."/>
            <person name="Hansen M."/>
            <person name="Howarth C."/>
            <person name="Imamovic A."/>
            <person name="Larimer J."/>
            <person name="Murphy C."/>
            <person name="Naylor J."/>
            <person name="Pearson M."/>
            <person name="Priest M."/>
            <person name="Roberts A."/>
            <person name="Saif S."/>
            <person name="Shea T."/>
            <person name="Sykes S."/>
            <person name="Wortman J."/>
            <person name="Nusbaum C."/>
            <person name="Birren B."/>
        </authorList>
    </citation>
    <scope>NUCLEOTIDE SEQUENCE [LARGE SCALE GENOMIC DNA]</scope>
    <source>
        <strain evidence="3 4">EJB2</strain>
    </source>
</reference>
<name>A0ABR5BRT4_9TREE</name>
<dbReference type="InterPro" id="IPR045107">
    <property type="entry name" value="SAC3/GANP/THP3"/>
</dbReference>
<dbReference type="PANTHER" id="PTHR12436">
    <property type="entry name" value="80 KDA MCM3-ASSOCIATED PROTEIN"/>
    <property type="match status" value="1"/>
</dbReference>
<feature type="domain" description="SAC3/GANP/THP3 conserved" evidence="2">
    <location>
        <begin position="70"/>
        <end position="370"/>
    </location>
</feature>
<feature type="compositionally biased region" description="Low complexity" evidence="1">
    <location>
        <begin position="876"/>
        <end position="897"/>
    </location>
</feature>
<dbReference type="Gene3D" id="1.25.40.990">
    <property type="match status" value="1"/>
</dbReference>
<evidence type="ECO:0000256" key="1">
    <source>
        <dbReference type="SAM" id="MobiDB-lite"/>
    </source>
</evidence>
<evidence type="ECO:0000313" key="4">
    <source>
        <dbReference type="Proteomes" id="UP000054272"/>
    </source>
</evidence>
<feature type="compositionally biased region" description="Polar residues" evidence="1">
    <location>
        <begin position="853"/>
        <end position="867"/>
    </location>
</feature>
<accession>A0ABR5BRT4</accession>
<proteinExistence type="predicted"/>
<dbReference type="EMBL" id="KN848720">
    <property type="protein sequence ID" value="KIR78218.1"/>
    <property type="molecule type" value="Genomic_DNA"/>
</dbReference>
<feature type="compositionally biased region" description="Basic and acidic residues" evidence="1">
    <location>
        <begin position="1590"/>
        <end position="1616"/>
    </location>
</feature>
<feature type="region of interest" description="Disordered" evidence="1">
    <location>
        <begin position="659"/>
        <end position="780"/>
    </location>
</feature>
<evidence type="ECO:0000259" key="2">
    <source>
        <dbReference type="Pfam" id="PF03399"/>
    </source>
</evidence>
<feature type="region of interest" description="Disordered" evidence="1">
    <location>
        <begin position="1581"/>
        <end position="1616"/>
    </location>
</feature>
<evidence type="ECO:0000313" key="3">
    <source>
        <dbReference type="EMBL" id="KIR78218.1"/>
    </source>
</evidence>
<feature type="compositionally biased region" description="Polar residues" evidence="1">
    <location>
        <begin position="767"/>
        <end position="777"/>
    </location>
</feature>
<dbReference type="InterPro" id="IPR005062">
    <property type="entry name" value="SAC3/GANP/THP3_conserved"/>
</dbReference>
<dbReference type="Pfam" id="PF03399">
    <property type="entry name" value="SAC3_GANP"/>
    <property type="match status" value="1"/>
</dbReference>
<keyword evidence="4" id="KW-1185">Reference proteome</keyword>
<gene>
    <name evidence="3" type="ORF">I306_04753</name>
</gene>
<protein>
    <submittedName>
        <fullName evidence="3">Nuclear export factor</fullName>
    </submittedName>
</protein>
<dbReference type="Proteomes" id="UP000054272">
    <property type="component" value="Unassembled WGS sequence"/>
</dbReference>
<dbReference type="PANTHER" id="PTHR12436:SF3">
    <property type="entry name" value="GERMINAL-CENTER ASSOCIATED NUCLEAR PROTEIN"/>
    <property type="match status" value="1"/>
</dbReference>
<feature type="compositionally biased region" description="Polar residues" evidence="1">
    <location>
        <begin position="721"/>
        <end position="734"/>
    </location>
</feature>
<feature type="compositionally biased region" description="Basic and acidic residues" evidence="1">
    <location>
        <begin position="739"/>
        <end position="761"/>
    </location>
</feature>
<sequence length="1634" mass="177303">MAADPALASASKLAARAARFSNTLPGNRYKELEEARAKEVQQYHAQQRRVRDGKVELEDAVEMRGTCEKMCSDYEREFREWTREVHPFEATPDKRMDPAKAVAAYSRSDAGAGHGTAAILPSDLRTPQTLIRTLDYLFTSIMTLLPPSSSDLPPNNELAQRKALGYSAGFIRDRTRAIRKEFAMQSSWGHEQAIESFERIARWHILCLRELQEEEGTNNDMHIDSAELGRCFTSLRQQYNDRREESGLEMPCAHEPEFRAYMLIYDLTSKSISIPTSELPPSILSHPLVKIAWEIRRCAQRNFDSQKEGSKHNAELGMNNIRRFIKLLSSPKVPYLLACLVEIRLREMRRSALRAMTRAYPRLKTEPIRMNEKGEIVERRMVLVETLNKILGCMTPDATPSAWDDVPTRSAAELDPDNESEAICRRFNIPLFPPDSDGREKRGALINLGTPFDDNKDAPYTRRWALVSAKRGGKGFVQVVNSGSPLSSEGSSLSISAPLKVTAQAQAPISAFGGGGSGASSVFDFKKPLPSTTTPSSVKPVERQTSISAFSFGSGVGVRVGVGTGSTLTPAAAPSKPSPSAFNFGFSKPSSDSNAPPAAVIGAPGVTLAPAPAGASLPLSMKTTSTAATPPLFSFSPSQPAKDTEKGKAVDANAKSIPDFFSSSTAPASTSTPGLPTSTPAPLFVPPAAMGESKVSVGKSKEGEQKGKSGFSFVFGPTPPSTASELPSARTSRPATPAIDEKDRKRATGDEGGKEDTKEKSGLFTFSADNAASSGSGINEGAKDKPLFSFTATPATPAAPGAPGGSVLGGASVSAAAASTAAAPPLGANLSAGTATLPAHTPADANAPVAGPVSTTLAKETPNNTIVRSRSRRDPSLLLSTSSPTSQSHPLSSSLTKSTSKVSLDAYHANRLKRRQAITFACEELVTKVMEGMLRDYLTSDLEALIKQQLAEREYAARKACRSEMIKSWSEVLFRDHLLLGSTSTPSSAGGRHRDGLVREIAKEAVLDEIRRRWRAREAGRWWKLWAKEKRERREGGERKRQEWLGGLREMGLSASMGPLANFLGAKANGGGDVGLDVGMDSMDAALDSLQLDIEIIQAERDKDNFFAPSTFLTSIARYVAPQLSVAFTPATISLSDSASSFGLESTPLSPHQGHPAFITLLSKSSGGSSADQTVEEWLVSKFTPPNSSSQLEQVHDGEKEGGYMCGGVEFNMRVVDNGMLPEHSRDDGWIGLLVFEAPLKTTDAKKASENAANAQDRMGLLVKILQNDGNRFVPGLIVLSWGDETIDTLAERLQIQSEIASFSKKTVVSLGVADDLDQQFIKALEGLGEVEAKEQGVLRLQDVAEGVLLHLKQFVDVSGILLSQRRNGEYSIHFTHAKLPSSLVNRISDAHLGWICLKSGIELINSIPRLAREFTGARGLDNGNILDPIVLPEITSDAPSSNDKLVDQMAEYFENEIFAGIDELSLLVVRLSQAAQYGHALPIDSILQFLSFFVLGELQHHQLFARTFFITETEMDHWQRDCLRQVIAKFDELVEKNIQLITSFAEPPPSSRVHVISPLKTSSPTTVSKVTDTTNTIIIPPGGKKRPRGEKDERAILDREKKGKKESKATKAERLLRLMQKVERTLSERDNTV</sequence>